<evidence type="ECO:0000313" key="5">
    <source>
        <dbReference type="Proteomes" id="UP000678393"/>
    </source>
</evidence>
<dbReference type="Proteomes" id="UP000678393">
    <property type="component" value="Unassembled WGS sequence"/>
</dbReference>
<dbReference type="OrthoDB" id="5797019at2759"/>
<keyword evidence="1" id="KW-0343">GTPase activation</keyword>
<comment type="caution">
    <text evidence="4">The sequence shown here is derived from an EMBL/GenBank/DDBJ whole genome shotgun (WGS) entry which is preliminary data.</text>
</comment>
<evidence type="ECO:0000256" key="2">
    <source>
        <dbReference type="SAM" id="MobiDB-lite"/>
    </source>
</evidence>
<protein>
    <recommendedName>
        <fullName evidence="3">Rap-GAP domain-containing protein</fullName>
    </recommendedName>
</protein>
<dbReference type="PANTHER" id="PTHR10063:SF0">
    <property type="entry name" value="TUBERIN"/>
    <property type="match status" value="1"/>
</dbReference>
<dbReference type="GO" id="GO:0005634">
    <property type="term" value="C:nucleus"/>
    <property type="evidence" value="ECO:0007669"/>
    <property type="project" value="InterPro"/>
</dbReference>
<dbReference type="GO" id="GO:0051056">
    <property type="term" value="P:regulation of small GTPase mediated signal transduction"/>
    <property type="evidence" value="ECO:0007669"/>
    <property type="project" value="InterPro"/>
</dbReference>
<dbReference type="FunFam" id="3.40.50.11210:FF:000001">
    <property type="entry name" value="Ral GTPase-activating protein subunit alpha-1 isoform 1"/>
    <property type="match status" value="1"/>
</dbReference>
<dbReference type="Gene3D" id="1.25.10.10">
    <property type="entry name" value="Leucine-rich Repeat Variant"/>
    <property type="match status" value="1"/>
</dbReference>
<gene>
    <name evidence="4" type="ORF">CUNI_LOCUS21063</name>
</gene>
<dbReference type="Pfam" id="PF03542">
    <property type="entry name" value="Tuberin"/>
    <property type="match status" value="1"/>
</dbReference>
<feature type="non-terminal residue" evidence="4">
    <location>
        <position position="1"/>
    </location>
</feature>
<dbReference type="PROSITE" id="PS50085">
    <property type="entry name" value="RAPGAP"/>
    <property type="match status" value="1"/>
</dbReference>
<dbReference type="GO" id="GO:0032007">
    <property type="term" value="P:negative regulation of TOR signaling"/>
    <property type="evidence" value="ECO:0007669"/>
    <property type="project" value="InterPro"/>
</dbReference>
<dbReference type="GO" id="GO:0046627">
    <property type="term" value="P:negative regulation of insulin receptor signaling pathway"/>
    <property type="evidence" value="ECO:0007669"/>
    <property type="project" value="TreeGrafter"/>
</dbReference>
<evidence type="ECO:0000259" key="3">
    <source>
        <dbReference type="PROSITE" id="PS50085"/>
    </source>
</evidence>
<dbReference type="Gene3D" id="3.40.50.11210">
    <property type="entry name" value="Rap/Ran-GAP"/>
    <property type="match status" value="1"/>
</dbReference>
<dbReference type="InterPro" id="IPR000331">
    <property type="entry name" value="Rap/Ran_GAP_dom"/>
</dbReference>
<organism evidence="4 5">
    <name type="scientific">Candidula unifasciata</name>
    <dbReference type="NCBI Taxonomy" id="100452"/>
    <lineage>
        <taxon>Eukaryota</taxon>
        <taxon>Metazoa</taxon>
        <taxon>Spiralia</taxon>
        <taxon>Lophotrochozoa</taxon>
        <taxon>Mollusca</taxon>
        <taxon>Gastropoda</taxon>
        <taxon>Heterobranchia</taxon>
        <taxon>Euthyneura</taxon>
        <taxon>Panpulmonata</taxon>
        <taxon>Eupulmonata</taxon>
        <taxon>Stylommatophora</taxon>
        <taxon>Helicina</taxon>
        <taxon>Helicoidea</taxon>
        <taxon>Geomitridae</taxon>
        <taxon>Candidula</taxon>
    </lineage>
</organism>
<dbReference type="GO" id="GO:0051726">
    <property type="term" value="P:regulation of cell cycle"/>
    <property type="evidence" value="ECO:0007669"/>
    <property type="project" value="TreeGrafter"/>
</dbReference>
<name>A0A8S4A5Z3_9EUPU</name>
<sequence length="1505" mass="170829">MSGSSKQPAKNEDNFSKVKEKMHRLFGFGKSSAPLAVPKAATREVVFTPEILKEIGPESPANNRIRTIRELCEIVKHRHLENNAIEALWSQISDLLQPHVIQENRQLALHFLHCLLQGQLSNMTIVRGHFFRVIQSLTDPADIHHRLELFKTLSECGKNLLYFEDETGEQTCMIPNRTRSDDELTKCLQVLDAVVCYSYLPSDSLYHFVAALCHTVDKAPYSEKSWELMRKLLGTYLGHSAIFTMCCMLQDKRQPVDVLLLRGAIFFTGMALWGSRRVTTLKHTHASVLPSFLQALSHENGIVAYEVVLNLQRLVNKYGKDLQHVTWEIVLDILETLLIQIDKCDFDKKVAVETHQVITTMETLNSTRQFFGPNARLFKIVEMCASKRPTSSVCALMDYHTQFIHPGQENWIGALNSLMEKYLKGQTRTEVRKKALDVLNHVLSINTHVYEKELIEWVVIPHFTNFDADPDSEVRCKAVELLLWLCEDCHSNEFFELTVIVEKIIKKPVIGLAPETDRRDEMGLLRDERNLQDIRVAIGKIIEVFKVKLYTAPASHCQRLYELLTSHLELHYSHLYLGPTACQIRKSIFGLLILLRADSRSRVGLADRKPGERHVYSPYTLCKPSDDLESLAQKSPSIPGLTLSQVYAVIEYKHTFKMFLRCLDTERDWTVLQMVLENLPLILENKTLVLTADSHLIDALCEKLCAMVRDRSVEHSKMLINRPANFTRSDFHTYVFPVLAAMVTYHACLDKVRLKELVNCLEFGLVSKCAKICVTTLRICSLEMKELMMRMLPSVLLNLSKISATISMAIPVLAFLSSIVRIPKLYANFVEDQYMSVFAIALPYTNPFKFSHYTVSLAHHVIGIWFIRCRLPFRRGFVKYIQRGLKYNVLQLFEENSIRHLNTHNQDSSDRARTSSLNEGHRRRRNVSGIEGIRNDGRLPMDEKMSQFHKELTETCVDMMARYSFGNFSALPKRTPVAQFLLKDGQQGTWVVGNKIITVTTSGGGNKSGSSSLCDNCLAVFQNSHESQEEVKTLTPSSTGLASSAGSFRERRRHKSMAHLGRSHTQTESLGITLECEESLVPRRSQDDMSLPQDSGMNIFGHDDVAVQTGSSLNRDGMDPLLIESRRHISEPRTFSSTQCSCWCTNWAEVTIRGASGVISWMMRIENESSNYHFETDPSMPDITQLLAPVRCKTPDSDSVGKIDSGSLCEEEYDNLHTQHFSEAERTCNKQDPGFELHLDNDLYQEEHILSYAAVPNDESLASSLQDEVPELRQPKKRSFTIAVMSPSLEGKQGEDYDGRLKGAGAAKDGKGGLNPSYVFLQLYHCHPLVQSQEIPLKVPDTDKFRRTIDILDHIYPYETHKIGVLYMGKGQASDEKTLLSNEYGSPRYTEFIQSLGQMISIDEAEKEKMYLGGLNSCDGKFTIAWQDESLRMIFHVATLMPNLPGDTRFNNKKSHIGNDFVTVVYNDSTEDYKSGTISGQFNFVSIVIRPLDYESNAVTLITKE</sequence>
<dbReference type="InterPro" id="IPR011989">
    <property type="entry name" value="ARM-like"/>
</dbReference>
<dbReference type="Pfam" id="PF02145">
    <property type="entry name" value="Rap_GAP"/>
    <property type="match status" value="1"/>
</dbReference>
<feature type="region of interest" description="Disordered" evidence="2">
    <location>
        <begin position="903"/>
        <end position="936"/>
    </location>
</feature>
<dbReference type="SUPFAM" id="SSF111347">
    <property type="entry name" value="Rap/Ran-GAP"/>
    <property type="match status" value="1"/>
</dbReference>
<dbReference type="GO" id="GO:0051898">
    <property type="term" value="P:negative regulation of phosphatidylinositol 3-kinase/protein kinase B signal transduction"/>
    <property type="evidence" value="ECO:0007669"/>
    <property type="project" value="TreeGrafter"/>
</dbReference>
<dbReference type="GO" id="GO:0033596">
    <property type="term" value="C:TSC1-TSC2 complex"/>
    <property type="evidence" value="ECO:0007669"/>
    <property type="project" value="InterPro"/>
</dbReference>
<dbReference type="SUPFAM" id="SSF48371">
    <property type="entry name" value="ARM repeat"/>
    <property type="match status" value="1"/>
</dbReference>
<evidence type="ECO:0000256" key="1">
    <source>
        <dbReference type="ARBA" id="ARBA00022468"/>
    </source>
</evidence>
<evidence type="ECO:0000313" key="4">
    <source>
        <dbReference type="EMBL" id="CAG5135505.1"/>
    </source>
</evidence>
<proteinExistence type="predicted"/>
<reference evidence="4" key="1">
    <citation type="submission" date="2021-04" db="EMBL/GenBank/DDBJ databases">
        <authorList>
            <consortium name="Molecular Ecology Group"/>
        </authorList>
    </citation>
    <scope>NUCLEOTIDE SEQUENCE</scope>
</reference>
<dbReference type="PRINTS" id="PR01431">
    <property type="entry name" value="TUBERIN"/>
</dbReference>
<dbReference type="GO" id="GO:0030178">
    <property type="term" value="P:negative regulation of Wnt signaling pathway"/>
    <property type="evidence" value="ECO:0007669"/>
    <property type="project" value="TreeGrafter"/>
</dbReference>
<keyword evidence="5" id="KW-1185">Reference proteome</keyword>
<dbReference type="Pfam" id="PF11864">
    <property type="entry name" value="DUF3384"/>
    <property type="match status" value="2"/>
</dbReference>
<accession>A0A8S4A5Z3</accession>
<dbReference type="InterPro" id="IPR024584">
    <property type="entry name" value="Tuberin_N"/>
</dbReference>
<dbReference type="InterPro" id="IPR018515">
    <property type="entry name" value="Tuberin-type_domain"/>
</dbReference>
<dbReference type="InterPro" id="IPR003913">
    <property type="entry name" value="Tuberin"/>
</dbReference>
<dbReference type="GO" id="GO:0005096">
    <property type="term" value="F:GTPase activator activity"/>
    <property type="evidence" value="ECO:0007669"/>
    <property type="project" value="UniProtKB-KW"/>
</dbReference>
<dbReference type="EMBL" id="CAJHNH020008379">
    <property type="protein sequence ID" value="CAG5135505.1"/>
    <property type="molecule type" value="Genomic_DNA"/>
</dbReference>
<dbReference type="InterPro" id="IPR027107">
    <property type="entry name" value="Tuberin/Ral-act_asu"/>
</dbReference>
<dbReference type="InterPro" id="IPR035974">
    <property type="entry name" value="Rap/Ran-GAP_sf"/>
</dbReference>
<dbReference type="PANTHER" id="PTHR10063">
    <property type="entry name" value="TUBERIN"/>
    <property type="match status" value="1"/>
</dbReference>
<dbReference type="InterPro" id="IPR016024">
    <property type="entry name" value="ARM-type_fold"/>
</dbReference>
<feature type="domain" description="Rap-GAP" evidence="3">
    <location>
        <begin position="1349"/>
        <end position="1505"/>
    </location>
</feature>